<dbReference type="Pfam" id="PF00672">
    <property type="entry name" value="HAMP"/>
    <property type="match status" value="1"/>
</dbReference>
<dbReference type="PANTHER" id="PTHR24421">
    <property type="entry name" value="NITRATE/NITRITE SENSOR PROTEIN NARX-RELATED"/>
    <property type="match status" value="1"/>
</dbReference>
<evidence type="ECO:0000256" key="12">
    <source>
        <dbReference type="SAM" id="Phobius"/>
    </source>
</evidence>
<comment type="catalytic activity">
    <reaction evidence="1">
        <text>ATP + protein L-histidine = ADP + protein N-phospho-L-histidine.</text>
        <dbReference type="EC" id="2.7.13.3"/>
    </reaction>
</comment>
<keyword evidence="15" id="KW-1185">Reference proteome</keyword>
<proteinExistence type="predicted"/>
<comment type="caution">
    <text evidence="14">The sequence shown here is derived from an EMBL/GenBank/DDBJ whole genome shotgun (WGS) entry which is preliminary data.</text>
</comment>
<keyword evidence="9" id="KW-0067">ATP-binding</keyword>
<dbReference type="Gene3D" id="3.30.565.10">
    <property type="entry name" value="Histidine kinase-like ATPase, C-terminal domain"/>
    <property type="match status" value="1"/>
</dbReference>
<comment type="subcellular location">
    <subcellularLocation>
        <location evidence="2">Membrane</location>
    </subcellularLocation>
</comment>
<evidence type="ECO:0000256" key="5">
    <source>
        <dbReference type="ARBA" id="ARBA00022679"/>
    </source>
</evidence>
<dbReference type="GO" id="GO:0046983">
    <property type="term" value="F:protein dimerization activity"/>
    <property type="evidence" value="ECO:0007669"/>
    <property type="project" value="InterPro"/>
</dbReference>
<evidence type="ECO:0000256" key="8">
    <source>
        <dbReference type="ARBA" id="ARBA00022777"/>
    </source>
</evidence>
<dbReference type="EC" id="2.7.13.3" evidence="3"/>
<dbReference type="AlphaFoldDB" id="A0A8J4AEP3"/>
<dbReference type="PANTHER" id="PTHR24421:SF10">
    <property type="entry name" value="NITRATE_NITRITE SENSOR PROTEIN NARQ"/>
    <property type="match status" value="1"/>
</dbReference>
<dbReference type="InterPro" id="IPR007891">
    <property type="entry name" value="CHASE3"/>
</dbReference>
<organism evidence="14 15">
    <name type="scientific">Actinocatenispora comari</name>
    <dbReference type="NCBI Taxonomy" id="2807577"/>
    <lineage>
        <taxon>Bacteria</taxon>
        <taxon>Bacillati</taxon>
        <taxon>Actinomycetota</taxon>
        <taxon>Actinomycetes</taxon>
        <taxon>Micromonosporales</taxon>
        <taxon>Micromonosporaceae</taxon>
        <taxon>Actinocatenispora</taxon>
    </lineage>
</organism>
<keyword evidence="12" id="KW-0472">Membrane</keyword>
<dbReference type="Proteomes" id="UP000614996">
    <property type="component" value="Unassembled WGS sequence"/>
</dbReference>
<dbReference type="CDD" id="cd16917">
    <property type="entry name" value="HATPase_UhpB-NarQ-NarX-like"/>
    <property type="match status" value="1"/>
</dbReference>
<evidence type="ECO:0000256" key="2">
    <source>
        <dbReference type="ARBA" id="ARBA00004370"/>
    </source>
</evidence>
<keyword evidence="8" id="KW-0418">Kinase</keyword>
<dbReference type="Gene3D" id="1.20.5.1930">
    <property type="match status" value="1"/>
</dbReference>
<dbReference type="Pfam" id="PF07730">
    <property type="entry name" value="HisKA_3"/>
    <property type="match status" value="1"/>
</dbReference>
<dbReference type="InterPro" id="IPR003660">
    <property type="entry name" value="HAMP_dom"/>
</dbReference>
<feature type="domain" description="HAMP" evidence="13">
    <location>
        <begin position="223"/>
        <end position="275"/>
    </location>
</feature>
<evidence type="ECO:0000313" key="15">
    <source>
        <dbReference type="Proteomes" id="UP000614996"/>
    </source>
</evidence>
<evidence type="ECO:0000256" key="6">
    <source>
        <dbReference type="ARBA" id="ARBA00022692"/>
    </source>
</evidence>
<protein>
    <recommendedName>
        <fullName evidence="3">histidine kinase</fullName>
        <ecNumber evidence="3">2.7.13.3</ecNumber>
    </recommendedName>
</protein>
<dbReference type="SUPFAM" id="SSF55874">
    <property type="entry name" value="ATPase domain of HSP90 chaperone/DNA topoisomerase II/histidine kinase"/>
    <property type="match status" value="1"/>
</dbReference>
<keyword evidence="10 12" id="KW-1133">Transmembrane helix</keyword>
<feature type="transmembrane region" description="Helical" evidence="12">
    <location>
        <begin position="198"/>
        <end position="222"/>
    </location>
</feature>
<dbReference type="InterPro" id="IPR011712">
    <property type="entry name" value="Sig_transdc_His_kin_sub3_dim/P"/>
</dbReference>
<keyword evidence="7" id="KW-0547">Nucleotide-binding</keyword>
<dbReference type="GO" id="GO:0005524">
    <property type="term" value="F:ATP binding"/>
    <property type="evidence" value="ECO:0007669"/>
    <property type="project" value="UniProtKB-KW"/>
</dbReference>
<evidence type="ECO:0000256" key="3">
    <source>
        <dbReference type="ARBA" id="ARBA00012438"/>
    </source>
</evidence>
<dbReference type="CDD" id="cd06225">
    <property type="entry name" value="HAMP"/>
    <property type="match status" value="1"/>
</dbReference>
<evidence type="ECO:0000256" key="4">
    <source>
        <dbReference type="ARBA" id="ARBA00022553"/>
    </source>
</evidence>
<reference evidence="15" key="1">
    <citation type="journal article" date="2021" name="Int. J. Syst. Evol. Microbiol.">
        <title>Actinocatenispora comari sp. nov., an endophytic actinomycete isolated from aerial parts of Comarum salesowianum.</title>
        <authorList>
            <person name="Oyunbileg N."/>
            <person name="Iizaka Y."/>
            <person name="Hamada M."/>
            <person name="Davaapurev B.O."/>
            <person name="Fukumoto A."/>
            <person name="Tsetseg B."/>
            <person name="Kato F."/>
            <person name="Tamura T."/>
            <person name="Batkhuu J."/>
            <person name="Anzai Y."/>
        </authorList>
    </citation>
    <scope>NUCLEOTIDE SEQUENCE [LARGE SCALE GENOMIC DNA]</scope>
    <source>
        <strain evidence="15">NUM-2625</strain>
    </source>
</reference>
<dbReference type="CDD" id="cd19410">
    <property type="entry name" value="HK9-like_sensor"/>
    <property type="match status" value="1"/>
</dbReference>
<evidence type="ECO:0000256" key="9">
    <source>
        <dbReference type="ARBA" id="ARBA00022840"/>
    </source>
</evidence>
<evidence type="ECO:0000256" key="1">
    <source>
        <dbReference type="ARBA" id="ARBA00000085"/>
    </source>
</evidence>
<dbReference type="GO" id="GO:0016020">
    <property type="term" value="C:membrane"/>
    <property type="evidence" value="ECO:0007669"/>
    <property type="project" value="UniProtKB-SubCell"/>
</dbReference>
<dbReference type="RefSeq" id="WP_207125978.1">
    <property type="nucleotide sequence ID" value="NZ_BOPO01000057.1"/>
</dbReference>
<dbReference type="Gene3D" id="6.10.340.10">
    <property type="match status" value="1"/>
</dbReference>
<dbReference type="InterPro" id="IPR003594">
    <property type="entry name" value="HATPase_dom"/>
</dbReference>
<evidence type="ECO:0000256" key="10">
    <source>
        <dbReference type="ARBA" id="ARBA00022989"/>
    </source>
</evidence>
<dbReference type="SMART" id="SM00304">
    <property type="entry name" value="HAMP"/>
    <property type="match status" value="1"/>
</dbReference>
<dbReference type="PROSITE" id="PS50885">
    <property type="entry name" value="HAMP"/>
    <property type="match status" value="1"/>
</dbReference>
<keyword evidence="6 12" id="KW-0812">Transmembrane</keyword>
<dbReference type="SMART" id="SM00387">
    <property type="entry name" value="HATPase_c"/>
    <property type="match status" value="1"/>
</dbReference>
<dbReference type="GO" id="GO:0000155">
    <property type="term" value="F:phosphorelay sensor kinase activity"/>
    <property type="evidence" value="ECO:0007669"/>
    <property type="project" value="InterPro"/>
</dbReference>
<evidence type="ECO:0000313" key="14">
    <source>
        <dbReference type="EMBL" id="GIL28250.1"/>
    </source>
</evidence>
<evidence type="ECO:0000259" key="13">
    <source>
        <dbReference type="PROSITE" id="PS50885"/>
    </source>
</evidence>
<sequence length="487" mass="51482">MHPPSAEPALSGPTGVVLMRGGLGRRITAASAMLAGVIGGVFAALAFAVAEERETTRLALHSQQALATANQLERLLIDIETGERGYLLTGQDKYLEPWHAARAEVPVVVRQLERSSITPEQRQRADGIARSVESYIADHSVPVVAQARAGDRTARSPATFDNGKRRIDGARAQFTEFAAAERQLSAERATASARTFRWLVGGGIAGATGSVLLIGLFAGYLMRFIVAPVRQAAAMSGRLAAGDLAVRMPAHGIGEIGVLSGSFNAMGRSLEQHRAELVASRARVVAATDRARYRIERDLHDGVQQRLVALTLDVRVIEADLPAGVEPVRRDLRAVAAGLNEVLDELREVSRGIHPAILTEAGLPAALRALARRSGLAVEVDTRVPGRLPDPAEVAVYYLVAEALTNVAKHADATAVRVEVEAGAHEVRLMVRDDGVGGATPARGSGLIGLTDRVEALGGTLRLTSPPGEGTELAVTLPLTDDPPASR</sequence>
<evidence type="ECO:0000256" key="7">
    <source>
        <dbReference type="ARBA" id="ARBA00022741"/>
    </source>
</evidence>
<dbReference type="EMBL" id="BOPO01000057">
    <property type="protein sequence ID" value="GIL28250.1"/>
    <property type="molecule type" value="Genomic_DNA"/>
</dbReference>
<dbReference type="InterPro" id="IPR050482">
    <property type="entry name" value="Sensor_HK_TwoCompSys"/>
</dbReference>
<keyword evidence="11" id="KW-0902">Two-component regulatory system</keyword>
<keyword evidence="4" id="KW-0597">Phosphoprotein</keyword>
<evidence type="ECO:0000256" key="11">
    <source>
        <dbReference type="ARBA" id="ARBA00023012"/>
    </source>
</evidence>
<dbReference type="InterPro" id="IPR036890">
    <property type="entry name" value="HATPase_C_sf"/>
</dbReference>
<keyword evidence="5" id="KW-0808">Transferase</keyword>
<dbReference type="Pfam" id="PF05227">
    <property type="entry name" value="CHASE3"/>
    <property type="match status" value="1"/>
</dbReference>
<dbReference type="Pfam" id="PF02518">
    <property type="entry name" value="HATPase_c"/>
    <property type="match status" value="1"/>
</dbReference>
<name>A0A8J4AEP3_9ACTN</name>
<feature type="transmembrane region" description="Helical" evidence="12">
    <location>
        <begin position="27"/>
        <end position="50"/>
    </location>
</feature>
<accession>A0A8J4AEP3</accession>
<gene>
    <name evidence="14" type="ORF">NUM_35040</name>
</gene>
<dbReference type="SUPFAM" id="SSF158472">
    <property type="entry name" value="HAMP domain-like"/>
    <property type="match status" value="1"/>
</dbReference>